<dbReference type="PANTHER" id="PTHR23028">
    <property type="entry name" value="ACETYLTRANSFERASE"/>
    <property type="match status" value="1"/>
</dbReference>
<name>A0A242YZ96_9BACI</name>
<dbReference type="GO" id="GO:0016747">
    <property type="term" value="F:acyltransferase activity, transferring groups other than amino-acyl groups"/>
    <property type="evidence" value="ECO:0007669"/>
    <property type="project" value="InterPro"/>
</dbReference>
<accession>A0A242YZ96</accession>
<feature type="transmembrane region" description="Helical" evidence="3">
    <location>
        <begin position="273"/>
        <end position="296"/>
    </location>
</feature>
<feature type="transmembrane region" description="Helical" evidence="3">
    <location>
        <begin position="50"/>
        <end position="66"/>
    </location>
</feature>
<evidence type="ECO:0000256" key="3">
    <source>
        <dbReference type="SAM" id="Phobius"/>
    </source>
</evidence>
<evidence type="ECO:0000256" key="2">
    <source>
        <dbReference type="ARBA" id="ARBA00007400"/>
    </source>
</evidence>
<feature type="transmembrane region" description="Helical" evidence="3">
    <location>
        <begin position="161"/>
        <end position="178"/>
    </location>
</feature>
<comment type="caution">
    <text evidence="5">The sequence shown here is derived from an EMBL/GenBank/DDBJ whole genome shotgun (WGS) entry which is preliminary data.</text>
</comment>
<dbReference type="AlphaFoldDB" id="A0A242YZ96"/>
<dbReference type="EMBL" id="NFDE01000062">
    <property type="protein sequence ID" value="OTX85475.1"/>
    <property type="molecule type" value="Genomic_DNA"/>
</dbReference>
<keyword evidence="3" id="KW-0812">Transmembrane</keyword>
<feature type="transmembrane region" description="Helical" evidence="3">
    <location>
        <begin position="12"/>
        <end position="30"/>
    </location>
</feature>
<keyword evidence="3" id="KW-1133">Transmembrane helix</keyword>
<dbReference type="Pfam" id="PF01757">
    <property type="entry name" value="Acyl_transf_3"/>
    <property type="match status" value="1"/>
</dbReference>
<dbReference type="GO" id="GO:0016020">
    <property type="term" value="C:membrane"/>
    <property type="evidence" value="ECO:0007669"/>
    <property type="project" value="TreeGrafter"/>
</dbReference>
<reference evidence="5 6" key="1">
    <citation type="submission" date="2016-10" db="EMBL/GenBank/DDBJ databases">
        <title>Comparative genomics of Bacillus thuringiensis reveals a path to pathogens against multiple invertebrate hosts.</title>
        <authorList>
            <person name="Zheng J."/>
            <person name="Gao Q."/>
            <person name="Liu H."/>
            <person name="Peng D."/>
            <person name="Ruan L."/>
            <person name="Sun M."/>
        </authorList>
    </citation>
    <scope>NUCLEOTIDE SEQUENCE [LARGE SCALE GENOMIC DNA]</scope>
    <source>
        <strain evidence="5">BGSC 4BK1</strain>
    </source>
</reference>
<dbReference type="GO" id="GO:0000271">
    <property type="term" value="P:polysaccharide biosynthetic process"/>
    <property type="evidence" value="ECO:0007669"/>
    <property type="project" value="TreeGrafter"/>
</dbReference>
<feature type="transmembrane region" description="Helical" evidence="3">
    <location>
        <begin position="308"/>
        <end position="329"/>
    </location>
</feature>
<dbReference type="InterPro" id="IPR002656">
    <property type="entry name" value="Acyl_transf_3_dom"/>
</dbReference>
<gene>
    <name evidence="5" type="ORF">BK730_22650</name>
</gene>
<evidence type="ECO:0000313" key="6">
    <source>
        <dbReference type="Proteomes" id="UP000194945"/>
    </source>
</evidence>
<dbReference type="PANTHER" id="PTHR23028:SF131">
    <property type="entry name" value="BLR2367 PROTEIN"/>
    <property type="match status" value="1"/>
</dbReference>
<dbReference type="Proteomes" id="UP000194945">
    <property type="component" value="Unassembled WGS sequence"/>
</dbReference>
<evidence type="ECO:0000259" key="4">
    <source>
        <dbReference type="Pfam" id="PF01757"/>
    </source>
</evidence>
<comment type="similarity">
    <text evidence="2">Belongs to the acyltransferase 3 family.</text>
</comment>
<feature type="transmembrane region" description="Helical" evidence="3">
    <location>
        <begin position="131"/>
        <end position="154"/>
    </location>
</feature>
<keyword evidence="3" id="KW-0472">Membrane</keyword>
<feature type="transmembrane region" description="Helical" evidence="3">
    <location>
        <begin position="87"/>
        <end position="111"/>
    </location>
</feature>
<protein>
    <recommendedName>
        <fullName evidence="4">Acyltransferase 3 domain-containing protein</fullName>
    </recommendedName>
</protein>
<comment type="subcellular location">
    <subcellularLocation>
        <location evidence="1">Membrane</location>
    </subcellularLocation>
</comment>
<proteinExistence type="inferred from homology"/>
<feature type="transmembrane region" description="Helical" evidence="3">
    <location>
        <begin position="184"/>
        <end position="205"/>
    </location>
</feature>
<feature type="transmembrane region" description="Helical" evidence="3">
    <location>
        <begin position="217"/>
        <end position="236"/>
    </location>
</feature>
<feature type="transmembrane region" description="Helical" evidence="3">
    <location>
        <begin position="242"/>
        <end position="261"/>
    </location>
</feature>
<evidence type="ECO:0000256" key="1">
    <source>
        <dbReference type="ARBA" id="ARBA00004370"/>
    </source>
</evidence>
<organism evidence="5 6">
    <name type="scientific">Bacillus wiedmannii</name>
    <dbReference type="NCBI Taxonomy" id="1890302"/>
    <lineage>
        <taxon>Bacteria</taxon>
        <taxon>Bacillati</taxon>
        <taxon>Bacillota</taxon>
        <taxon>Bacilli</taxon>
        <taxon>Bacillales</taxon>
        <taxon>Bacillaceae</taxon>
        <taxon>Bacillus</taxon>
        <taxon>Bacillus cereus group</taxon>
    </lineage>
</organism>
<feature type="domain" description="Acyltransferase 3" evidence="4">
    <location>
        <begin position="13"/>
        <end position="324"/>
    </location>
</feature>
<sequence>MQKRKKLNLIQASRAIVPLLVLIFHVSFVVDEQFDYNFLNLTNLERVGGADYFFILTGFMMFYIHSRDIGNKEKFRPFLLKRFIGIYPYYWIVTTIVCVFFFFIPIGYGYSNDIKVIMGSYLLSPMEEEPIIYTAWSLRHNVLFYLIFSCLIFANKRILRYLIGIWAALIVIIYAKGIEMNNYFSSFIFNKVNLNFILGCICAYISMKLRLKRGKLFVTLAVLGYMFTWLTVMYDWVNVDSYLMYAIFGTLLILGLVSFDMNREIRIPKIFNYLGNASYSIYITHAPFLGLIAILIKDLGIHDLLGNLLSTLLCILVAVIIGCLAHSIIEKPLLAGLRSVLLNPVKKQTTLFVSSDTLRRIR</sequence>
<dbReference type="InterPro" id="IPR050879">
    <property type="entry name" value="Acyltransferase_3"/>
</dbReference>
<dbReference type="RefSeq" id="WP_088093324.1">
    <property type="nucleotide sequence ID" value="NZ_JARMNH010000041.1"/>
</dbReference>
<evidence type="ECO:0000313" key="5">
    <source>
        <dbReference type="EMBL" id="OTX85475.1"/>
    </source>
</evidence>